<keyword evidence="2" id="KW-1185">Reference proteome</keyword>
<sequence length="330" mass="36693">MADTTTNPVVTADGKLELAMCDTSTVHESNAESIQIEERSDMWGVQGQYGQGVPFRVCQSQIVRAAERREAHSGMVRHGRGSNASSQPTFEGCIVSDGEVVRGNAVAGRRAFCFSAFSLFGKSLLVHLDVCFTTRCKCRGFGLFAEMTTSIDVTSDVFGGAMDPSQAHATMARPKPSEPGGYLQWGEPDMETLRIDKVAPEAKSEGLEQLFKLFEIQDARLKPTWAVELHNLFSAVGFDHVDVHSVACPPHWAYIFHEGGLMMHEIISRKNKSEKMQHELAPLLPQAVEETRNGAWLIEHTIRIELALWLEYLKRRNGKQGRATLSWLCE</sequence>
<name>A0A9P8M3B5_9HYPO</name>
<dbReference type="AlphaFoldDB" id="A0A9P8M3B5"/>
<dbReference type="EMBL" id="JACEFI010000037">
    <property type="protein sequence ID" value="KAH0592119.1"/>
    <property type="molecule type" value="Genomic_DNA"/>
</dbReference>
<evidence type="ECO:0000313" key="1">
    <source>
        <dbReference type="EMBL" id="KAH0592119.1"/>
    </source>
</evidence>
<reference evidence="1 2" key="1">
    <citation type="submission" date="2020-07" db="EMBL/GenBank/DDBJ databases">
        <title>Metarhizium humberi genome.</title>
        <authorList>
            <person name="Lysoe E."/>
        </authorList>
    </citation>
    <scope>NUCLEOTIDE SEQUENCE [LARGE SCALE GENOMIC DNA]</scope>
    <source>
        <strain evidence="1 2">ESALQ1638</strain>
    </source>
</reference>
<accession>A0A9P8M3B5</accession>
<comment type="caution">
    <text evidence="1">The sequence shown here is derived from an EMBL/GenBank/DDBJ whole genome shotgun (WGS) entry which is preliminary data.</text>
</comment>
<proteinExistence type="predicted"/>
<protein>
    <submittedName>
        <fullName evidence="1">Uncharacterized protein</fullName>
    </submittedName>
</protein>
<dbReference type="Proteomes" id="UP000764110">
    <property type="component" value="Unassembled WGS sequence"/>
</dbReference>
<gene>
    <name evidence="1" type="ORF">MHUMG1_10168</name>
</gene>
<evidence type="ECO:0000313" key="2">
    <source>
        <dbReference type="Proteomes" id="UP000764110"/>
    </source>
</evidence>
<organism evidence="1 2">
    <name type="scientific">Metarhizium humberi</name>
    <dbReference type="NCBI Taxonomy" id="2596975"/>
    <lineage>
        <taxon>Eukaryota</taxon>
        <taxon>Fungi</taxon>
        <taxon>Dikarya</taxon>
        <taxon>Ascomycota</taxon>
        <taxon>Pezizomycotina</taxon>
        <taxon>Sordariomycetes</taxon>
        <taxon>Hypocreomycetidae</taxon>
        <taxon>Hypocreales</taxon>
        <taxon>Clavicipitaceae</taxon>
        <taxon>Metarhizium</taxon>
    </lineage>
</organism>